<evidence type="ECO:0000256" key="1">
    <source>
        <dbReference type="SAM" id="MobiDB-lite"/>
    </source>
</evidence>
<reference evidence="2 3" key="2">
    <citation type="submission" date="2018-11" db="EMBL/GenBank/DDBJ databases">
        <authorList>
            <consortium name="Pathogen Informatics"/>
        </authorList>
    </citation>
    <scope>NUCLEOTIDE SEQUENCE [LARGE SCALE GENOMIC DNA]</scope>
</reference>
<organism evidence="4">
    <name type="scientific">Anisakis simplex</name>
    <name type="common">Herring worm</name>
    <dbReference type="NCBI Taxonomy" id="6269"/>
    <lineage>
        <taxon>Eukaryota</taxon>
        <taxon>Metazoa</taxon>
        <taxon>Ecdysozoa</taxon>
        <taxon>Nematoda</taxon>
        <taxon>Chromadorea</taxon>
        <taxon>Rhabditida</taxon>
        <taxon>Spirurina</taxon>
        <taxon>Ascaridomorpha</taxon>
        <taxon>Ascaridoidea</taxon>
        <taxon>Anisakidae</taxon>
        <taxon>Anisakis</taxon>
        <taxon>Anisakis simplex complex</taxon>
    </lineage>
</organism>
<keyword evidence="3" id="KW-1185">Reference proteome</keyword>
<feature type="region of interest" description="Disordered" evidence="1">
    <location>
        <begin position="39"/>
        <end position="78"/>
    </location>
</feature>
<evidence type="ECO:0000313" key="3">
    <source>
        <dbReference type="Proteomes" id="UP000267096"/>
    </source>
</evidence>
<dbReference type="AlphaFoldDB" id="A0A0M3JUN4"/>
<proteinExistence type="predicted"/>
<evidence type="ECO:0000313" key="4">
    <source>
        <dbReference type="WBParaSite" id="ASIM_0001190201-mRNA-1"/>
    </source>
</evidence>
<dbReference type="WBParaSite" id="ASIM_0001190201-mRNA-1">
    <property type="protein sequence ID" value="ASIM_0001190201-mRNA-1"/>
    <property type="gene ID" value="ASIM_0001190201"/>
</dbReference>
<reference evidence="4" key="1">
    <citation type="submission" date="2017-02" db="UniProtKB">
        <authorList>
            <consortium name="WormBaseParasite"/>
        </authorList>
    </citation>
    <scope>IDENTIFICATION</scope>
</reference>
<name>A0A0M3JUN4_ANISI</name>
<dbReference type="Proteomes" id="UP000267096">
    <property type="component" value="Unassembled WGS sequence"/>
</dbReference>
<accession>A0A0M3JUN4</accession>
<dbReference type="EMBL" id="UYRR01031063">
    <property type="protein sequence ID" value="VDK44903.1"/>
    <property type="molecule type" value="Genomic_DNA"/>
</dbReference>
<protein>
    <submittedName>
        <fullName evidence="2 4">Uncharacterized protein</fullName>
    </submittedName>
</protein>
<gene>
    <name evidence="2" type="ORF">ASIM_LOCUS11368</name>
</gene>
<evidence type="ECO:0000313" key="2">
    <source>
        <dbReference type="EMBL" id="VDK44903.1"/>
    </source>
</evidence>
<feature type="compositionally biased region" description="Basic and acidic residues" evidence="1">
    <location>
        <begin position="64"/>
        <end position="78"/>
    </location>
</feature>
<sequence>MDEWKSNKTEVLNLVAEDVTPTDGFSTKPKYRPRKHFTKFQRTFPQKHPVVQRPSNRDDDESKDEVPVAKDSLTKHDTGASEINPVTIQFLLL</sequence>